<dbReference type="Proteomes" id="UP000659172">
    <property type="component" value="Unassembled WGS sequence"/>
</dbReference>
<name>A0ABX2QQE2_9HYPH</name>
<organism evidence="1 2">
    <name type="scientific">Mycoplana rhizolycopersici</name>
    <dbReference type="NCBI Taxonomy" id="2746702"/>
    <lineage>
        <taxon>Bacteria</taxon>
        <taxon>Pseudomonadati</taxon>
        <taxon>Pseudomonadota</taxon>
        <taxon>Alphaproteobacteria</taxon>
        <taxon>Hyphomicrobiales</taxon>
        <taxon>Rhizobiaceae</taxon>
        <taxon>Mycoplana</taxon>
    </lineage>
</organism>
<reference evidence="1 2" key="1">
    <citation type="submission" date="2020-06" db="EMBL/GenBank/DDBJ databases">
        <title>Rhizobium sp.nov. isolated from the tomato plant.</title>
        <authorList>
            <person name="Thin K.K."/>
            <person name="Zhang X."/>
            <person name="He S."/>
        </authorList>
    </citation>
    <scope>NUCLEOTIDE SEQUENCE [LARGE SCALE GENOMIC DNA]</scope>
    <source>
        <strain evidence="1 2">DBTS2</strain>
    </source>
</reference>
<proteinExistence type="predicted"/>
<accession>A0ABX2QQE2</accession>
<keyword evidence="2" id="KW-1185">Reference proteome</keyword>
<protein>
    <recommendedName>
        <fullName evidence="3">Restriction endonuclease</fullName>
    </recommendedName>
</protein>
<dbReference type="EMBL" id="JABXYK010000028">
    <property type="protein sequence ID" value="NVP58529.1"/>
    <property type="molecule type" value="Genomic_DNA"/>
</dbReference>
<comment type="caution">
    <text evidence="1">The sequence shown here is derived from an EMBL/GenBank/DDBJ whole genome shotgun (WGS) entry which is preliminary data.</text>
</comment>
<gene>
    <name evidence="1" type="ORF">HV823_25180</name>
</gene>
<dbReference type="RefSeq" id="WP_176952427.1">
    <property type="nucleotide sequence ID" value="NZ_JABXYK010000028.1"/>
</dbReference>
<evidence type="ECO:0008006" key="3">
    <source>
        <dbReference type="Google" id="ProtNLM"/>
    </source>
</evidence>
<sequence length="527" mass="60686">MTWGEHQGERIDPETALPNLLRMLFDTDDADTLTMLWAVHALQNDRSEAAAKHLNFPPQAHTSSMDSPFAVFPWDIETLITLMSNTPKSVSPPWLRQPMNVREFNTVATLINFLRAADEYEAGDRVTVENVLREMHRIAHRTFAWQRGWANVPETYRSLFIYSQGLSGRYFEETYGLSIVDFYTVAFLYMSVFFQKPWTTAVNDLGFFNDIRDKVRPAERLLAADNLDARRESLNLLRRYEKSAGKRLPIIYRPSYLRMRPMLQFTTEGEPVFIAPLPTLLLHRATVGLYYDIIKGGTQVRNDAGARFEEYCRKSIKAHCPAFEVSPPVKYKFKGNSVETPDVILKLDGQVVAVMECKASKLTFEAQYAENPIEDAQDGYVQIAKAIFQMWRFFSHVRRQMVDFVIAEDAPAVVLTLDAWTLMSSDLRNAVIAEARRMVAEKEPEIIEEDQRPPVFCPLHELDHLLLVSSEQDLLDGMKAAIRPEYDGWALLNVRETVADRLPRQKRYAFDPAEFIGWWGELSKRDR</sequence>
<evidence type="ECO:0000313" key="1">
    <source>
        <dbReference type="EMBL" id="NVP58529.1"/>
    </source>
</evidence>
<evidence type="ECO:0000313" key="2">
    <source>
        <dbReference type="Proteomes" id="UP000659172"/>
    </source>
</evidence>